<organism evidence="9 10">
    <name type="scientific">Yimella lutea</name>
    <dbReference type="NCBI Taxonomy" id="587872"/>
    <lineage>
        <taxon>Bacteria</taxon>
        <taxon>Bacillati</taxon>
        <taxon>Actinomycetota</taxon>
        <taxon>Actinomycetes</taxon>
        <taxon>Micrococcales</taxon>
        <taxon>Dermacoccaceae</taxon>
        <taxon>Yimella</taxon>
    </lineage>
</organism>
<evidence type="ECO:0000313" key="10">
    <source>
        <dbReference type="Proteomes" id="UP000320806"/>
    </source>
</evidence>
<evidence type="ECO:0000256" key="2">
    <source>
        <dbReference type="ARBA" id="ARBA00009347"/>
    </source>
</evidence>
<dbReference type="InterPro" id="IPR046373">
    <property type="entry name" value="Acyl-CoA_Oxase/DH_mid-dom_sf"/>
</dbReference>
<evidence type="ECO:0000256" key="6">
    <source>
        <dbReference type="SAM" id="MobiDB-lite"/>
    </source>
</evidence>
<accession>A0A542EEG7</accession>
<dbReference type="PANTHER" id="PTHR43884">
    <property type="entry name" value="ACYL-COA DEHYDROGENASE"/>
    <property type="match status" value="1"/>
</dbReference>
<dbReference type="RefSeq" id="WP_141927747.1">
    <property type="nucleotide sequence ID" value="NZ_BAABCI010000002.1"/>
</dbReference>
<gene>
    <name evidence="9" type="ORF">FB459_1164</name>
</gene>
<evidence type="ECO:0000313" key="9">
    <source>
        <dbReference type="EMBL" id="TQJ13732.1"/>
    </source>
</evidence>
<feature type="region of interest" description="Disordered" evidence="6">
    <location>
        <begin position="127"/>
        <end position="146"/>
    </location>
</feature>
<sequence length="357" mass="37536">MDFAYDDEQKALQSAVREMANRLVPQETSGDVPVGPRPLDRDAWTAIAEMGLLGLPISEDAGGMGASPVEVSIAAAELGAARLELPYADAMAAAVMIARGEGGDDLLESIVDGSSVVLTALAEPGRAWDPEHPEATATKSDDGWTITGHKLGNNDLTEADAVVTTAQCPDEGCTCVFLVREPKASGASVSFESAEAIRLGDLDLLTEGLNVGIIALGGEALGAMGAALRSTVEYLKTRKQFGVPLAAFQTLTQRAADMYVSVELARSTVNFASMAITDHPGDSATASRLKLITGRTGRHVGQEAIQLHGGIGMTAEYSVGHHTTRLTQIEHTFGDSRYHLARLTAGVREHDMVDVLA</sequence>
<comment type="cofactor">
    <cofactor evidence="1">
        <name>FAD</name>
        <dbReference type="ChEBI" id="CHEBI:57692"/>
    </cofactor>
</comment>
<dbReference type="Gene3D" id="1.10.540.10">
    <property type="entry name" value="Acyl-CoA dehydrogenase/oxidase, N-terminal domain"/>
    <property type="match status" value="1"/>
</dbReference>
<dbReference type="Gene3D" id="2.40.110.10">
    <property type="entry name" value="Butyryl-CoA Dehydrogenase, subunit A, domain 2"/>
    <property type="match status" value="1"/>
</dbReference>
<comment type="caution">
    <text evidence="9">The sequence shown here is derived from an EMBL/GenBank/DDBJ whole genome shotgun (WGS) entry which is preliminary data.</text>
</comment>
<dbReference type="PANTHER" id="PTHR43884:SF20">
    <property type="entry name" value="ACYL-COA DEHYDROGENASE FADE28"/>
    <property type="match status" value="1"/>
</dbReference>
<dbReference type="AlphaFoldDB" id="A0A542EEG7"/>
<dbReference type="InterPro" id="IPR037069">
    <property type="entry name" value="AcylCoA_DH/ox_N_sf"/>
</dbReference>
<evidence type="ECO:0008006" key="11">
    <source>
        <dbReference type="Google" id="ProtNLM"/>
    </source>
</evidence>
<dbReference type="InterPro" id="IPR036250">
    <property type="entry name" value="AcylCo_DH-like_C"/>
</dbReference>
<dbReference type="EMBL" id="VFMO01000001">
    <property type="protein sequence ID" value="TQJ13732.1"/>
    <property type="molecule type" value="Genomic_DNA"/>
</dbReference>
<dbReference type="GO" id="GO:0050660">
    <property type="term" value="F:flavin adenine dinucleotide binding"/>
    <property type="evidence" value="ECO:0007669"/>
    <property type="project" value="InterPro"/>
</dbReference>
<dbReference type="OrthoDB" id="7328575at2"/>
<keyword evidence="3" id="KW-0285">Flavoprotein</keyword>
<protein>
    <recommendedName>
        <fullName evidence="11">Acyl-CoA dehydrogenase</fullName>
    </recommendedName>
</protein>
<dbReference type="Pfam" id="PF00441">
    <property type="entry name" value="Acyl-CoA_dh_1"/>
    <property type="match status" value="1"/>
</dbReference>
<dbReference type="InterPro" id="IPR009100">
    <property type="entry name" value="AcylCoA_DH/oxidase_NM_dom_sf"/>
</dbReference>
<proteinExistence type="inferred from homology"/>
<dbReference type="CDD" id="cd00567">
    <property type="entry name" value="ACAD"/>
    <property type="match status" value="1"/>
</dbReference>
<keyword evidence="4" id="KW-0274">FAD</keyword>
<dbReference type="InterPro" id="IPR013786">
    <property type="entry name" value="AcylCoA_DH/ox_N"/>
</dbReference>
<dbReference type="GO" id="GO:0003995">
    <property type="term" value="F:acyl-CoA dehydrogenase activity"/>
    <property type="evidence" value="ECO:0007669"/>
    <property type="project" value="TreeGrafter"/>
</dbReference>
<evidence type="ECO:0000256" key="1">
    <source>
        <dbReference type="ARBA" id="ARBA00001974"/>
    </source>
</evidence>
<reference evidence="9 10" key="1">
    <citation type="submission" date="2019-06" db="EMBL/GenBank/DDBJ databases">
        <title>Sequencing the genomes of 1000 actinobacteria strains.</title>
        <authorList>
            <person name="Klenk H.-P."/>
        </authorList>
    </citation>
    <scope>NUCLEOTIDE SEQUENCE [LARGE SCALE GENOMIC DNA]</scope>
    <source>
        <strain evidence="9 10">DSM 19828</strain>
    </source>
</reference>
<evidence type="ECO:0000256" key="4">
    <source>
        <dbReference type="ARBA" id="ARBA00022827"/>
    </source>
</evidence>
<dbReference type="InterPro" id="IPR009075">
    <property type="entry name" value="AcylCo_DH/oxidase_C"/>
</dbReference>
<dbReference type="SUPFAM" id="SSF56645">
    <property type="entry name" value="Acyl-CoA dehydrogenase NM domain-like"/>
    <property type="match status" value="1"/>
</dbReference>
<evidence type="ECO:0000256" key="3">
    <source>
        <dbReference type="ARBA" id="ARBA00022630"/>
    </source>
</evidence>
<evidence type="ECO:0000259" key="8">
    <source>
        <dbReference type="Pfam" id="PF02771"/>
    </source>
</evidence>
<evidence type="ECO:0000256" key="5">
    <source>
        <dbReference type="ARBA" id="ARBA00023002"/>
    </source>
</evidence>
<comment type="similarity">
    <text evidence="2">Belongs to the acyl-CoA dehydrogenase family.</text>
</comment>
<feature type="domain" description="Acyl-CoA dehydrogenase/oxidase N-terminal" evidence="8">
    <location>
        <begin position="7"/>
        <end position="85"/>
    </location>
</feature>
<feature type="compositionally biased region" description="Basic and acidic residues" evidence="6">
    <location>
        <begin position="127"/>
        <end position="142"/>
    </location>
</feature>
<keyword evidence="10" id="KW-1185">Reference proteome</keyword>
<evidence type="ECO:0000259" key="7">
    <source>
        <dbReference type="Pfam" id="PF00441"/>
    </source>
</evidence>
<dbReference type="Proteomes" id="UP000320806">
    <property type="component" value="Unassembled WGS sequence"/>
</dbReference>
<feature type="domain" description="Acyl-CoA dehydrogenase/oxidase C-terminal" evidence="7">
    <location>
        <begin position="204"/>
        <end position="340"/>
    </location>
</feature>
<dbReference type="SUPFAM" id="SSF47203">
    <property type="entry name" value="Acyl-CoA dehydrogenase C-terminal domain-like"/>
    <property type="match status" value="1"/>
</dbReference>
<name>A0A542EEG7_9MICO</name>
<dbReference type="Gene3D" id="1.20.140.10">
    <property type="entry name" value="Butyryl-CoA Dehydrogenase, subunit A, domain 3"/>
    <property type="match status" value="1"/>
</dbReference>
<dbReference type="Pfam" id="PF02771">
    <property type="entry name" value="Acyl-CoA_dh_N"/>
    <property type="match status" value="1"/>
</dbReference>
<keyword evidence="5" id="KW-0560">Oxidoreductase</keyword>